<dbReference type="PANTHER" id="PTHR10353:SF36">
    <property type="entry name" value="LP05116P"/>
    <property type="match status" value="1"/>
</dbReference>
<evidence type="ECO:0000256" key="3">
    <source>
        <dbReference type="ARBA" id="ARBA00023001"/>
    </source>
</evidence>
<evidence type="ECO:0000256" key="7">
    <source>
        <dbReference type="PIRSR" id="PIRSR617736-1"/>
    </source>
</evidence>
<dbReference type="GO" id="GO:0005829">
    <property type="term" value="C:cytosol"/>
    <property type="evidence" value="ECO:0007669"/>
    <property type="project" value="TreeGrafter"/>
</dbReference>
<dbReference type="FunCoup" id="A0A146GCV4">
    <property type="interactions" value="408"/>
</dbReference>
<evidence type="ECO:0000313" key="10">
    <source>
        <dbReference type="EMBL" id="GAT35003.1"/>
    </source>
</evidence>
<dbReference type="GO" id="GO:0008422">
    <property type="term" value="F:beta-glucosidase activity"/>
    <property type="evidence" value="ECO:0007669"/>
    <property type="project" value="UniProtKB-EC"/>
</dbReference>
<dbReference type="Proteomes" id="UP000076023">
    <property type="component" value="Unassembled WGS sequence"/>
</dbReference>
<dbReference type="NCBIfam" id="TIGR03356">
    <property type="entry name" value="BGL"/>
    <property type="match status" value="1"/>
</dbReference>
<keyword evidence="11" id="KW-1185">Reference proteome</keyword>
<evidence type="ECO:0000256" key="2">
    <source>
        <dbReference type="ARBA" id="ARBA00022801"/>
    </source>
</evidence>
<feature type="binding site" evidence="8">
    <location>
        <position position="297"/>
    </location>
    <ligand>
        <name>substrate</name>
    </ligand>
</feature>
<feature type="active site" description="Nucleophile" evidence="7">
    <location>
        <position position="353"/>
    </location>
</feature>
<dbReference type="EC" id="3.2.1.21" evidence="9"/>
<keyword evidence="5 9" id="KW-0326">Glycosidase</keyword>
<gene>
    <name evidence="10" type="ORF">TSACC_363</name>
</gene>
<dbReference type="EMBL" id="BDCO01000003">
    <property type="protein sequence ID" value="GAT35003.1"/>
    <property type="molecule type" value="Genomic_DNA"/>
</dbReference>
<keyword evidence="2 9" id="KW-0378">Hydrolase</keyword>
<evidence type="ECO:0000256" key="8">
    <source>
        <dbReference type="PIRSR" id="PIRSR617736-2"/>
    </source>
</evidence>
<proteinExistence type="inferred from homology"/>
<dbReference type="PANTHER" id="PTHR10353">
    <property type="entry name" value="GLYCOSYL HYDROLASE"/>
    <property type="match status" value="1"/>
</dbReference>
<feature type="binding site" evidence="8">
    <location>
        <position position="21"/>
    </location>
    <ligand>
        <name>substrate</name>
    </ligand>
</feature>
<evidence type="ECO:0000256" key="1">
    <source>
        <dbReference type="ARBA" id="ARBA00010838"/>
    </source>
</evidence>
<keyword evidence="4" id="KW-0119">Carbohydrate metabolism</keyword>
<keyword evidence="6" id="KW-0624">Polysaccharide degradation</keyword>
<feature type="binding site" evidence="8">
    <location>
        <position position="166"/>
    </location>
    <ligand>
        <name>substrate</name>
    </ligand>
</feature>
<evidence type="ECO:0000256" key="5">
    <source>
        <dbReference type="ARBA" id="ARBA00023295"/>
    </source>
</evidence>
<dbReference type="SUPFAM" id="SSF51445">
    <property type="entry name" value="(Trans)glycosidases"/>
    <property type="match status" value="1"/>
</dbReference>
<dbReference type="Pfam" id="PF00232">
    <property type="entry name" value="Glyco_hydro_1"/>
    <property type="match status" value="1"/>
</dbReference>
<comment type="catalytic activity">
    <reaction evidence="9">
        <text>Hydrolysis of terminal, non-reducing beta-D-glucosyl residues with release of beta-D-glucose.</text>
        <dbReference type="EC" id="3.2.1.21"/>
    </reaction>
</comment>
<evidence type="ECO:0000256" key="6">
    <source>
        <dbReference type="ARBA" id="ARBA00023326"/>
    </source>
</evidence>
<sequence length="447" mass="50845">MSKALTFPKKFVWGVAAAAPQIEGAAFVDGKGESVWDRFARVPGAVDNGETLDVACDHYHLYKQDFKLMRKLGIKNYRLSIAWPRIYPDGDGALNQKGLDFYNRLIDSMLDQEITPWVTMFHWDLPQALEDRGGWRSRVTVDAFRGYSQTIVKAFGDRVKDWITLNEIICFTALGYGQGDKAPGAKESQQVINQTYHNALLCHGVGMQAVREYGGRRARAGITDNSPVFIPVSETEADIEATKRCYADHNARILAPIYTGAYPASYLRSEGKDRPIVAKGDMELISVPTDFLGLNIYCGTFVRAKRSGYEKLPFSESYPSASCTWLKHTPQATYWGTRLPHEVYGVKDIYITENGCGYYDDKVENGEVFDLHRRDLVRNYLVELHRAIQDGVPVRGYFLWSFMDNFEWQDGYKTRFGITHVDYKTQKRTPKLSAHWYSKVITGNRIV</sequence>
<reference evidence="11" key="1">
    <citation type="journal article" date="2017" name="Genome Announc.">
        <title>Draft Genome Sequence of Terrimicrobium sacchariphilum NM-5T, a Facultative Anaerobic Soil Bacterium of the Class Spartobacteria.</title>
        <authorList>
            <person name="Qiu Y.L."/>
            <person name="Tourlousse D.M."/>
            <person name="Matsuura N."/>
            <person name="Ohashi A."/>
            <person name="Sekiguchi Y."/>
        </authorList>
    </citation>
    <scope>NUCLEOTIDE SEQUENCE [LARGE SCALE GENOMIC DNA]</scope>
    <source>
        <strain evidence="11">NM-5</strain>
    </source>
</reference>
<dbReference type="OrthoDB" id="2339329at2"/>
<feature type="binding site" evidence="8">
    <location>
        <begin position="407"/>
        <end position="408"/>
    </location>
    <ligand>
        <name>substrate</name>
    </ligand>
</feature>
<dbReference type="FunFam" id="3.20.20.80:FF:000004">
    <property type="entry name" value="Beta-glucosidase 6-phospho-beta-glucosidase"/>
    <property type="match status" value="1"/>
</dbReference>
<protein>
    <recommendedName>
        <fullName evidence="9">Beta-glucosidase</fullName>
        <ecNumber evidence="9">3.2.1.21</ecNumber>
    </recommendedName>
</protein>
<comment type="caution">
    <text evidence="10">The sequence shown here is derived from an EMBL/GenBank/DDBJ whole genome shotgun (WGS) entry which is preliminary data.</text>
</comment>
<dbReference type="InterPro" id="IPR017853">
    <property type="entry name" value="GH"/>
</dbReference>
<keyword evidence="3" id="KW-0136">Cellulose degradation</keyword>
<dbReference type="Gene3D" id="3.20.20.80">
    <property type="entry name" value="Glycosidases"/>
    <property type="match status" value="1"/>
</dbReference>
<evidence type="ECO:0000313" key="11">
    <source>
        <dbReference type="Proteomes" id="UP000076023"/>
    </source>
</evidence>
<dbReference type="STRING" id="690879.TSACC_363"/>
<dbReference type="InterPro" id="IPR017736">
    <property type="entry name" value="Glyco_hydro_1_beta-glucosidase"/>
</dbReference>
<feature type="binding site" evidence="8">
    <location>
        <position position="122"/>
    </location>
    <ligand>
        <name>substrate</name>
    </ligand>
</feature>
<feature type="active site" description="Proton donor" evidence="7">
    <location>
        <position position="167"/>
    </location>
</feature>
<organism evidence="10 11">
    <name type="scientific">Terrimicrobium sacchariphilum</name>
    <dbReference type="NCBI Taxonomy" id="690879"/>
    <lineage>
        <taxon>Bacteria</taxon>
        <taxon>Pseudomonadati</taxon>
        <taxon>Verrucomicrobiota</taxon>
        <taxon>Terrimicrobiia</taxon>
        <taxon>Terrimicrobiales</taxon>
        <taxon>Terrimicrobiaceae</taxon>
        <taxon>Terrimicrobium</taxon>
    </lineage>
</organism>
<evidence type="ECO:0000256" key="9">
    <source>
        <dbReference type="RuleBase" id="RU361175"/>
    </source>
</evidence>
<accession>A0A146GCV4</accession>
<dbReference type="InterPro" id="IPR001360">
    <property type="entry name" value="Glyco_hydro_1"/>
</dbReference>
<name>A0A146GCV4_TERSA</name>
<dbReference type="AlphaFoldDB" id="A0A146GCV4"/>
<dbReference type="PRINTS" id="PR00131">
    <property type="entry name" value="GLHYDRLASE1"/>
</dbReference>
<dbReference type="GO" id="GO:0030245">
    <property type="term" value="P:cellulose catabolic process"/>
    <property type="evidence" value="ECO:0007669"/>
    <property type="project" value="UniProtKB-KW"/>
</dbReference>
<comment type="similarity">
    <text evidence="1 9">Belongs to the glycosyl hydrolase 1 family.</text>
</comment>
<feature type="binding site" evidence="8">
    <location>
        <position position="400"/>
    </location>
    <ligand>
        <name>substrate</name>
    </ligand>
</feature>
<evidence type="ECO:0000256" key="4">
    <source>
        <dbReference type="ARBA" id="ARBA00023277"/>
    </source>
</evidence>
<dbReference type="InParanoid" id="A0A146GCV4"/>
<dbReference type="RefSeq" id="WP_075080865.1">
    <property type="nucleotide sequence ID" value="NZ_BDCO01000003.1"/>
</dbReference>